<keyword evidence="2" id="KW-1185">Reference proteome</keyword>
<name>A0A0H4INV7_9CAUD</name>
<proteinExistence type="predicted"/>
<dbReference type="Proteomes" id="UP000202763">
    <property type="component" value="Segment"/>
</dbReference>
<evidence type="ECO:0000313" key="2">
    <source>
        <dbReference type="Proteomes" id="UP000202763"/>
    </source>
</evidence>
<evidence type="ECO:0000313" key="1">
    <source>
        <dbReference type="EMBL" id="AKO60997.1"/>
    </source>
</evidence>
<dbReference type="EMBL" id="KR534323">
    <property type="protein sequence ID" value="AKO60997.1"/>
    <property type="molecule type" value="Genomic_DNA"/>
</dbReference>
<sequence length="78" mass="9016">MKKYNCGRVFVEISEVKQPSNNSIKKVEVSTVVERTLWGIGDESVMYNIGDGNWIKYKGKYLRAYPAEDNSWFYRASA</sequence>
<accession>A0A0H4INV7</accession>
<dbReference type="RefSeq" id="YP_009225530.1">
    <property type="nucleotide sequence ID" value="NC_029094.1"/>
</dbReference>
<dbReference type="GeneID" id="26796591"/>
<dbReference type="KEGG" id="vg:26796591"/>
<organism evidence="1 2">
    <name type="scientific">Pseudoalteromonas phage H101</name>
    <dbReference type="NCBI Taxonomy" id="1654919"/>
    <lineage>
        <taxon>Viruses</taxon>
        <taxon>Duplodnaviria</taxon>
        <taxon>Heunggongvirae</taxon>
        <taxon>Uroviricota</taxon>
        <taxon>Caudoviricetes</taxon>
        <taxon>Shandongvirus</taxon>
        <taxon>Shandongvirus H101</taxon>
    </lineage>
</organism>
<reference evidence="1 2" key="1">
    <citation type="submission" date="2015-05" db="EMBL/GenBank/DDBJ databases">
        <authorList>
            <person name="Wang D.B."/>
            <person name="Wang M."/>
        </authorList>
    </citation>
    <scope>NUCLEOTIDE SEQUENCE [LARGE SCALE GENOMIC DNA]</scope>
</reference>
<protein>
    <submittedName>
        <fullName evidence="1">Uncharacterized protein</fullName>
    </submittedName>
</protein>